<proteinExistence type="predicted"/>
<sequence length="585" mass="65721">MPARLCQSCQALPNSFFEYRTSVPSSRRLHHVSFESLEASANGGCSVCSLLYTKLAPIHTLGPHPCLEVVGWDPVLQPDRLNSLRQDQGIFLQTSSYPRAEPGFPPKTLLDVGSGSRATLRLISTTDSKPGAYKYLTLSYCWGRSMPISATTRTDTLAQRILRIRLRKLPRTFRDAVAITRRLSLRYLWIDSLCILQNFAEDWQRESALMGKTYSHSACTLAAAASVDCHGGLFAKRSELPILGVTSSTSSSRSSFVLLKQRYEGWDDLFRQSPLNSRGWTLQERELSPSIIYFTKHTMLFECRETRGSERGESKGDTCQPTAKEDLIPKSLVKDIDAQRCMDEIPLERQVSNHFDWRKERRYEAWLEMVQAYSERHLSVSSDKFPGLSGLASELAYLLNDEYVAGIWMGDIHSGLAWRFPTNRENRSAQESNYGPSWSWAKVAGPISYDIVRRYHKSQKEILHQAASTMELTNPILLYASSIPAGNDLHGTLLSASLHFFGQSIPIRRSKKANYVARGESIAIIWDSFPHPSSDVSLFSLGQIAAGLVLVAHASAERTYRRVGIVQNLSPSWFTNAQSQQLILV</sequence>
<name>A0A9P8C6J7_9HELO</name>
<dbReference type="OrthoDB" id="5347061at2759"/>
<keyword evidence="3" id="KW-1185">Reference proteome</keyword>
<accession>A0A9P8C6J7</accession>
<reference evidence="2" key="1">
    <citation type="journal article" date="2021" name="IMA Fungus">
        <title>Genomic characterization of three marine fungi, including Emericellopsis atlantica sp. nov. with signatures of a generalist lifestyle and marine biomass degradation.</title>
        <authorList>
            <person name="Hagestad O.C."/>
            <person name="Hou L."/>
            <person name="Andersen J.H."/>
            <person name="Hansen E.H."/>
            <person name="Altermark B."/>
            <person name="Li C."/>
            <person name="Kuhnert E."/>
            <person name="Cox R.J."/>
            <person name="Crous P.W."/>
            <person name="Spatafora J.W."/>
            <person name="Lail K."/>
            <person name="Amirebrahimi M."/>
            <person name="Lipzen A."/>
            <person name="Pangilinan J."/>
            <person name="Andreopoulos W."/>
            <person name="Hayes R.D."/>
            <person name="Ng V."/>
            <person name="Grigoriev I.V."/>
            <person name="Jackson S.A."/>
            <person name="Sutton T.D.S."/>
            <person name="Dobson A.D.W."/>
            <person name="Rama T."/>
        </authorList>
    </citation>
    <scope>NUCLEOTIDE SEQUENCE</scope>
    <source>
        <strain evidence="2">TRa018bII</strain>
    </source>
</reference>
<evidence type="ECO:0000259" key="1">
    <source>
        <dbReference type="Pfam" id="PF06985"/>
    </source>
</evidence>
<dbReference type="InterPro" id="IPR010730">
    <property type="entry name" value="HET"/>
</dbReference>
<dbReference type="AlphaFoldDB" id="A0A9P8C6J7"/>
<dbReference type="PANTHER" id="PTHR33112">
    <property type="entry name" value="DOMAIN PROTEIN, PUTATIVE-RELATED"/>
    <property type="match status" value="1"/>
</dbReference>
<organism evidence="2 3">
    <name type="scientific">Amylocarpus encephaloides</name>
    <dbReference type="NCBI Taxonomy" id="45428"/>
    <lineage>
        <taxon>Eukaryota</taxon>
        <taxon>Fungi</taxon>
        <taxon>Dikarya</taxon>
        <taxon>Ascomycota</taxon>
        <taxon>Pezizomycotina</taxon>
        <taxon>Leotiomycetes</taxon>
        <taxon>Helotiales</taxon>
        <taxon>Helotiales incertae sedis</taxon>
        <taxon>Amylocarpus</taxon>
    </lineage>
</organism>
<evidence type="ECO:0000313" key="2">
    <source>
        <dbReference type="EMBL" id="KAG9235317.1"/>
    </source>
</evidence>
<comment type="caution">
    <text evidence="2">The sequence shown here is derived from an EMBL/GenBank/DDBJ whole genome shotgun (WGS) entry which is preliminary data.</text>
</comment>
<protein>
    <submittedName>
        <fullName evidence="2">Heterokaryon incompatibility protein-domain-containing protein</fullName>
    </submittedName>
</protein>
<dbReference type="Proteomes" id="UP000824998">
    <property type="component" value="Unassembled WGS sequence"/>
</dbReference>
<feature type="domain" description="Heterokaryon incompatibility" evidence="1">
    <location>
        <begin position="135"/>
        <end position="284"/>
    </location>
</feature>
<dbReference type="PANTHER" id="PTHR33112:SF16">
    <property type="entry name" value="HETEROKARYON INCOMPATIBILITY DOMAIN-CONTAINING PROTEIN"/>
    <property type="match status" value="1"/>
</dbReference>
<dbReference type="EMBL" id="MU251435">
    <property type="protein sequence ID" value="KAG9235317.1"/>
    <property type="molecule type" value="Genomic_DNA"/>
</dbReference>
<gene>
    <name evidence="2" type="ORF">BJ875DRAFT_422240</name>
</gene>
<dbReference type="Pfam" id="PF06985">
    <property type="entry name" value="HET"/>
    <property type="match status" value="1"/>
</dbReference>
<evidence type="ECO:0000313" key="3">
    <source>
        <dbReference type="Proteomes" id="UP000824998"/>
    </source>
</evidence>